<evidence type="ECO:0000256" key="2">
    <source>
        <dbReference type="SAM" id="Phobius"/>
    </source>
</evidence>
<evidence type="ECO:0000313" key="4">
    <source>
        <dbReference type="Proteomes" id="UP000001307"/>
    </source>
</evidence>
<evidence type="ECO:0000313" key="3">
    <source>
        <dbReference type="EMBL" id="CBY15828.1"/>
    </source>
</evidence>
<dbReference type="AlphaFoldDB" id="E4Y1T4"/>
<dbReference type="Proteomes" id="UP000001307">
    <property type="component" value="Unassembled WGS sequence"/>
</dbReference>
<gene>
    <name evidence="3" type="ORF">GSOID_T00014149001</name>
</gene>
<accession>E4Y1T4</accession>
<organism evidence="3">
    <name type="scientific">Oikopleura dioica</name>
    <name type="common">Tunicate</name>
    <dbReference type="NCBI Taxonomy" id="34765"/>
    <lineage>
        <taxon>Eukaryota</taxon>
        <taxon>Metazoa</taxon>
        <taxon>Chordata</taxon>
        <taxon>Tunicata</taxon>
        <taxon>Appendicularia</taxon>
        <taxon>Copelata</taxon>
        <taxon>Oikopleuridae</taxon>
        <taxon>Oikopleura</taxon>
    </lineage>
</organism>
<keyword evidence="2" id="KW-0812">Transmembrane</keyword>
<dbReference type="InParanoid" id="E4Y1T4"/>
<keyword evidence="2" id="KW-0472">Membrane</keyword>
<feature type="transmembrane region" description="Helical" evidence="2">
    <location>
        <begin position="74"/>
        <end position="97"/>
    </location>
</feature>
<sequence>MIIKQEPEDSFIMKTDPREDVTGLAQLENNNNLFMEEKADSNEQKQHPPRIVMEPLAGTNSNPNPNPKKRLRRYAIGSVPLFLLQKSFCTILIYLFLKKNKKNTNC</sequence>
<feature type="region of interest" description="Disordered" evidence="1">
    <location>
        <begin position="38"/>
        <end position="69"/>
    </location>
</feature>
<dbReference type="EMBL" id="FN653689">
    <property type="protein sequence ID" value="CBY15828.1"/>
    <property type="molecule type" value="Genomic_DNA"/>
</dbReference>
<name>E4Y1T4_OIKDI</name>
<protein>
    <submittedName>
        <fullName evidence="3">Uncharacterized protein</fullName>
    </submittedName>
</protein>
<reference evidence="3" key="1">
    <citation type="journal article" date="2010" name="Science">
        <title>Plasticity of animal genome architecture unmasked by rapid evolution of a pelagic tunicate.</title>
        <authorList>
            <person name="Denoeud F."/>
            <person name="Henriet S."/>
            <person name="Mungpakdee S."/>
            <person name="Aury J.M."/>
            <person name="Da Silva C."/>
            <person name="Brinkmann H."/>
            <person name="Mikhaleva J."/>
            <person name="Olsen L.C."/>
            <person name="Jubin C."/>
            <person name="Canestro C."/>
            <person name="Bouquet J.M."/>
            <person name="Danks G."/>
            <person name="Poulain J."/>
            <person name="Campsteijn C."/>
            <person name="Adamski M."/>
            <person name="Cross I."/>
            <person name="Yadetie F."/>
            <person name="Muffato M."/>
            <person name="Louis A."/>
            <person name="Butcher S."/>
            <person name="Tsagkogeorga G."/>
            <person name="Konrad A."/>
            <person name="Singh S."/>
            <person name="Jensen M.F."/>
            <person name="Cong E.H."/>
            <person name="Eikeseth-Otteraa H."/>
            <person name="Noel B."/>
            <person name="Anthouard V."/>
            <person name="Porcel B.M."/>
            <person name="Kachouri-Lafond R."/>
            <person name="Nishino A."/>
            <person name="Ugolini M."/>
            <person name="Chourrout P."/>
            <person name="Nishida H."/>
            <person name="Aasland R."/>
            <person name="Huzurbazar S."/>
            <person name="Westhof E."/>
            <person name="Delsuc F."/>
            <person name="Lehrach H."/>
            <person name="Reinhardt R."/>
            <person name="Weissenbach J."/>
            <person name="Roy S.W."/>
            <person name="Artiguenave F."/>
            <person name="Postlethwait J.H."/>
            <person name="Manak J.R."/>
            <person name="Thompson E.M."/>
            <person name="Jaillon O."/>
            <person name="Du Pasquier L."/>
            <person name="Boudinot P."/>
            <person name="Liberles D.A."/>
            <person name="Volff J.N."/>
            <person name="Philippe H."/>
            <person name="Lenhard B."/>
            <person name="Roest Crollius H."/>
            <person name="Wincker P."/>
            <person name="Chourrout D."/>
        </authorList>
    </citation>
    <scope>NUCLEOTIDE SEQUENCE [LARGE SCALE GENOMIC DNA]</scope>
</reference>
<proteinExistence type="predicted"/>
<evidence type="ECO:0000256" key="1">
    <source>
        <dbReference type="SAM" id="MobiDB-lite"/>
    </source>
</evidence>
<keyword evidence="4" id="KW-1185">Reference proteome</keyword>
<keyword evidence="2" id="KW-1133">Transmembrane helix</keyword>